<evidence type="ECO:0008006" key="5">
    <source>
        <dbReference type="Google" id="ProtNLM"/>
    </source>
</evidence>
<feature type="compositionally biased region" description="Polar residues" evidence="1">
    <location>
        <begin position="1"/>
        <end position="10"/>
    </location>
</feature>
<name>A0A4Q2S2H3_9ACTN</name>
<feature type="transmembrane region" description="Helical" evidence="2">
    <location>
        <begin position="119"/>
        <end position="138"/>
    </location>
</feature>
<accession>A0A4Q2S2H3</accession>
<feature type="compositionally biased region" description="Low complexity" evidence="1">
    <location>
        <begin position="11"/>
        <end position="23"/>
    </location>
</feature>
<feature type="region of interest" description="Disordered" evidence="1">
    <location>
        <begin position="1"/>
        <end position="44"/>
    </location>
</feature>
<reference evidence="3 4" key="1">
    <citation type="submission" date="2019-01" db="EMBL/GenBank/DDBJ databases">
        <title>Novel species of Nocardioides.</title>
        <authorList>
            <person name="Liu Q."/>
            <person name="Xin Y.-H."/>
        </authorList>
    </citation>
    <scope>NUCLEOTIDE SEQUENCE [LARGE SCALE GENOMIC DNA]</scope>
    <source>
        <strain evidence="3 4">CGMCC 4.6882</strain>
    </source>
</reference>
<feature type="transmembrane region" description="Helical" evidence="2">
    <location>
        <begin position="69"/>
        <end position="90"/>
    </location>
</feature>
<keyword evidence="4" id="KW-1185">Reference proteome</keyword>
<gene>
    <name evidence="3" type="ORF">EUA93_09550</name>
</gene>
<feature type="compositionally biased region" description="Low complexity" evidence="1">
    <location>
        <begin position="31"/>
        <end position="43"/>
    </location>
</feature>
<dbReference type="AlphaFoldDB" id="A0A4Q2S2H3"/>
<protein>
    <recommendedName>
        <fullName evidence="5">Alkaline shock response membrane anchor protein AmaP</fullName>
    </recommendedName>
</protein>
<dbReference type="EMBL" id="SDWT01000001">
    <property type="protein sequence ID" value="RYB94564.1"/>
    <property type="molecule type" value="Genomic_DNA"/>
</dbReference>
<proteinExistence type="predicted"/>
<evidence type="ECO:0000256" key="1">
    <source>
        <dbReference type="SAM" id="MobiDB-lite"/>
    </source>
</evidence>
<dbReference type="Proteomes" id="UP000294071">
    <property type="component" value="Unassembled WGS sequence"/>
</dbReference>
<organism evidence="3 4">
    <name type="scientific">Nocardioides oleivorans</name>
    <dbReference type="NCBI Taxonomy" id="273676"/>
    <lineage>
        <taxon>Bacteria</taxon>
        <taxon>Bacillati</taxon>
        <taxon>Actinomycetota</taxon>
        <taxon>Actinomycetes</taxon>
        <taxon>Propionibacteriales</taxon>
        <taxon>Nocardioidaceae</taxon>
        <taxon>Nocardioides</taxon>
    </lineage>
</organism>
<comment type="caution">
    <text evidence="3">The sequence shown here is derived from an EMBL/GenBank/DDBJ whole genome shotgun (WGS) entry which is preliminary data.</text>
</comment>
<keyword evidence="2" id="KW-0472">Membrane</keyword>
<sequence>MTTTPDQTSRGPTAGTPGATSGATPGGATGATGTTGTKADVAAPPAPVVAPEDALQAAKAPVGTGASPLFAQLVALGLVCLGVVGVQALLVTLDLATGPSWIDAVVDAADGVAGRSVPVLVGGVVAVVLGVLLLPVVVRRRPRKGLALRASTGVHLRRRDLARVITSSLEGTTSVTDCSVKAKRRTVRVVATSVANPDQNAVIESEIGTRADAVLSSLERAPRLRVTVRNDGM</sequence>
<dbReference type="OrthoDB" id="9800774at2"/>
<dbReference type="RefSeq" id="WP_129399914.1">
    <property type="nucleotide sequence ID" value="NZ_SDWT01000001.1"/>
</dbReference>
<evidence type="ECO:0000256" key="2">
    <source>
        <dbReference type="SAM" id="Phobius"/>
    </source>
</evidence>
<evidence type="ECO:0000313" key="4">
    <source>
        <dbReference type="Proteomes" id="UP000294071"/>
    </source>
</evidence>
<keyword evidence="2" id="KW-1133">Transmembrane helix</keyword>
<evidence type="ECO:0000313" key="3">
    <source>
        <dbReference type="EMBL" id="RYB94564.1"/>
    </source>
</evidence>
<keyword evidence="2" id="KW-0812">Transmembrane</keyword>